<evidence type="ECO:0000313" key="3">
    <source>
        <dbReference type="EMBL" id="MBD7895540.1"/>
    </source>
</evidence>
<protein>
    <recommendedName>
        <fullName evidence="2">Mub B2-like domain-containing protein</fullName>
    </recommendedName>
</protein>
<dbReference type="Proteomes" id="UP000616837">
    <property type="component" value="Unassembled WGS sequence"/>
</dbReference>
<gene>
    <name evidence="3" type="ORF">H9564_07525</name>
</gene>
<feature type="region of interest" description="Disordered" evidence="1">
    <location>
        <begin position="159"/>
        <end position="254"/>
    </location>
</feature>
<comment type="caution">
    <text evidence="3">The sequence shown here is derived from an EMBL/GenBank/DDBJ whole genome shotgun (WGS) entry which is preliminary data.</text>
</comment>
<sequence length="254" mass="26870">MDGTTDTTTQTAKIYRDAIYDDVTGKLTNLSAWSTGKWDAYTPDQVPGYHTEIMEGQTPLSSIDEQTVTAATPSVVITVTYVPDSVTPPVTENATETVRFVDQATGQTVGSKDYSGKLNQTLPVSFELPEGYKLAEGQELPTKITISNGVITIEVVADTSTNPDQPTTPSQPDQPGKPDNPGNPGQLTTPPQPAQPGETGGQPVSPDEDGNGNPGENVNVPVDNNQVPGHIANDQSLTSQIAHHVNGTNKQAHQ</sequence>
<accession>A0ABR8PE23</accession>
<evidence type="ECO:0000259" key="2">
    <source>
        <dbReference type="Pfam" id="PF17966"/>
    </source>
</evidence>
<feature type="compositionally biased region" description="Polar residues" evidence="1">
    <location>
        <begin position="233"/>
        <end position="254"/>
    </location>
</feature>
<dbReference type="Gene3D" id="2.60.40.4300">
    <property type="match status" value="1"/>
</dbReference>
<feature type="compositionally biased region" description="Low complexity" evidence="1">
    <location>
        <begin position="214"/>
        <end position="228"/>
    </location>
</feature>
<reference evidence="3 4" key="1">
    <citation type="submission" date="2020-08" db="EMBL/GenBank/DDBJ databases">
        <title>A Genomic Blueprint of the Chicken Gut Microbiome.</title>
        <authorList>
            <person name="Gilroy R."/>
            <person name="Ravi A."/>
            <person name="Getino M."/>
            <person name="Pursley I."/>
            <person name="Horton D.L."/>
            <person name="Alikhan N.-F."/>
            <person name="Baker D."/>
            <person name="Gharbi K."/>
            <person name="Hall N."/>
            <person name="Watson M."/>
            <person name="Adriaenssens E.M."/>
            <person name="Foster-Nyarko E."/>
            <person name="Jarju S."/>
            <person name="Secka A."/>
            <person name="Antonio M."/>
            <person name="Oren A."/>
            <person name="Chaudhuri R."/>
            <person name="La Ragione R.M."/>
            <person name="Hildebrand F."/>
            <person name="Pallen M.J."/>
        </authorList>
    </citation>
    <scope>NUCLEOTIDE SEQUENCE [LARGE SCALE GENOMIC DNA]</scope>
    <source>
        <strain evidence="3 4">Sa3CUN2</strain>
    </source>
</reference>
<name>A0ABR8PE23_9LACO</name>
<evidence type="ECO:0000313" key="4">
    <source>
        <dbReference type="Proteomes" id="UP000616837"/>
    </source>
</evidence>
<organism evidence="3 4">
    <name type="scientific">Limosilactobacillus avistercoris</name>
    <dbReference type="NCBI Taxonomy" id="2762243"/>
    <lineage>
        <taxon>Bacteria</taxon>
        <taxon>Bacillati</taxon>
        <taxon>Bacillota</taxon>
        <taxon>Bacilli</taxon>
        <taxon>Lactobacillales</taxon>
        <taxon>Lactobacillaceae</taxon>
        <taxon>Limosilactobacillus</taxon>
    </lineage>
</organism>
<dbReference type="Gene3D" id="3.10.20.320">
    <property type="entry name" value="Putative peptidoglycan bound protein (lpxtg motif)"/>
    <property type="match status" value="1"/>
</dbReference>
<dbReference type="EMBL" id="JACSQW010000022">
    <property type="protein sequence ID" value="MBD7895540.1"/>
    <property type="molecule type" value="Genomic_DNA"/>
</dbReference>
<dbReference type="Pfam" id="PF17966">
    <property type="entry name" value="Muc_B2"/>
    <property type="match status" value="1"/>
</dbReference>
<feature type="domain" description="Mub B2-like" evidence="2">
    <location>
        <begin position="5"/>
        <end position="84"/>
    </location>
</feature>
<evidence type="ECO:0000256" key="1">
    <source>
        <dbReference type="SAM" id="MobiDB-lite"/>
    </source>
</evidence>
<feature type="compositionally biased region" description="Low complexity" evidence="1">
    <location>
        <begin position="159"/>
        <end position="174"/>
    </location>
</feature>
<keyword evidence="4" id="KW-1185">Reference proteome</keyword>
<proteinExistence type="predicted"/>
<dbReference type="InterPro" id="IPR041495">
    <property type="entry name" value="Mub_B2"/>
</dbReference>